<gene>
    <name evidence="3" type="ORF">ENK44_12835</name>
</gene>
<sequence>MDYYIYILKCSDGSYYTGVTNNIERRLVEHQQGIDPGCYTFKRRPVALVYAESYPEVIYAIQREKQIKGWRRAKKEALIHGQFDQLPELAKRYNLKKR</sequence>
<dbReference type="Proteomes" id="UP000885779">
    <property type="component" value="Unassembled WGS sequence"/>
</dbReference>
<dbReference type="CDD" id="cd10456">
    <property type="entry name" value="GIY-YIG_UPF0213"/>
    <property type="match status" value="1"/>
</dbReference>
<dbReference type="SMART" id="SM00465">
    <property type="entry name" value="GIYc"/>
    <property type="match status" value="1"/>
</dbReference>
<dbReference type="InterPro" id="IPR035901">
    <property type="entry name" value="GIY-YIG_endonuc_sf"/>
</dbReference>
<comment type="caution">
    <text evidence="3">The sequence shown here is derived from an EMBL/GenBank/DDBJ whole genome shotgun (WGS) entry which is preliminary data.</text>
</comment>
<protein>
    <submittedName>
        <fullName evidence="3">GIY-YIG nuclease family protein</fullName>
    </submittedName>
</protein>
<dbReference type="SUPFAM" id="SSF82771">
    <property type="entry name" value="GIY-YIG endonuclease"/>
    <property type="match status" value="1"/>
</dbReference>
<dbReference type="InterPro" id="IPR050190">
    <property type="entry name" value="UPF0213_domain"/>
</dbReference>
<dbReference type="AlphaFoldDB" id="A0A7V4UET9"/>
<dbReference type="PANTHER" id="PTHR34477:SF1">
    <property type="entry name" value="UPF0213 PROTEIN YHBQ"/>
    <property type="match status" value="1"/>
</dbReference>
<name>A0A7V4UET9_CALAY</name>
<accession>A0A7V4UET9</accession>
<evidence type="ECO:0000256" key="1">
    <source>
        <dbReference type="ARBA" id="ARBA00007435"/>
    </source>
</evidence>
<evidence type="ECO:0000259" key="2">
    <source>
        <dbReference type="PROSITE" id="PS50164"/>
    </source>
</evidence>
<organism evidence="3">
    <name type="scientific">Caldithrix abyssi</name>
    <dbReference type="NCBI Taxonomy" id="187145"/>
    <lineage>
        <taxon>Bacteria</taxon>
        <taxon>Pseudomonadati</taxon>
        <taxon>Calditrichota</taxon>
        <taxon>Calditrichia</taxon>
        <taxon>Calditrichales</taxon>
        <taxon>Calditrichaceae</taxon>
        <taxon>Caldithrix</taxon>
    </lineage>
</organism>
<dbReference type="Pfam" id="PF01541">
    <property type="entry name" value="GIY-YIG"/>
    <property type="match status" value="1"/>
</dbReference>
<dbReference type="PROSITE" id="PS50164">
    <property type="entry name" value="GIY_YIG"/>
    <property type="match status" value="1"/>
</dbReference>
<dbReference type="Gene3D" id="3.40.1440.10">
    <property type="entry name" value="GIY-YIG endonuclease"/>
    <property type="match status" value="1"/>
</dbReference>
<dbReference type="EMBL" id="DRQG01000117">
    <property type="protein sequence ID" value="HGY56587.1"/>
    <property type="molecule type" value="Genomic_DNA"/>
</dbReference>
<proteinExistence type="inferred from homology"/>
<dbReference type="InterPro" id="IPR000305">
    <property type="entry name" value="GIY-YIG_endonuc"/>
</dbReference>
<feature type="domain" description="GIY-YIG" evidence="2">
    <location>
        <begin position="1"/>
        <end position="77"/>
    </location>
</feature>
<evidence type="ECO:0000313" key="3">
    <source>
        <dbReference type="EMBL" id="HGY56587.1"/>
    </source>
</evidence>
<reference evidence="3" key="1">
    <citation type="journal article" date="2020" name="mSystems">
        <title>Genome- and Community-Level Interaction Insights into Carbon Utilization and Element Cycling Functions of Hydrothermarchaeota in Hydrothermal Sediment.</title>
        <authorList>
            <person name="Zhou Z."/>
            <person name="Liu Y."/>
            <person name="Xu W."/>
            <person name="Pan J."/>
            <person name="Luo Z.H."/>
            <person name="Li M."/>
        </authorList>
    </citation>
    <scope>NUCLEOTIDE SEQUENCE [LARGE SCALE GENOMIC DNA]</scope>
    <source>
        <strain evidence="3">HyVt-577</strain>
    </source>
</reference>
<comment type="similarity">
    <text evidence="1">Belongs to the UPF0213 family.</text>
</comment>
<dbReference type="PANTHER" id="PTHR34477">
    <property type="entry name" value="UPF0213 PROTEIN YHBQ"/>
    <property type="match status" value="1"/>
</dbReference>